<dbReference type="Gene3D" id="3.90.79.10">
    <property type="entry name" value="Nucleoside Triphosphate Pyrophosphohydrolase"/>
    <property type="match status" value="1"/>
</dbReference>
<evidence type="ECO:0000313" key="2">
    <source>
        <dbReference type="Proteomes" id="UP001501265"/>
    </source>
</evidence>
<dbReference type="SUPFAM" id="SSF55811">
    <property type="entry name" value="Nudix"/>
    <property type="match status" value="1"/>
</dbReference>
<reference evidence="2" key="1">
    <citation type="journal article" date="2019" name="Int. J. Syst. Evol. Microbiol.">
        <title>The Global Catalogue of Microorganisms (GCM) 10K type strain sequencing project: providing services to taxonomists for standard genome sequencing and annotation.</title>
        <authorList>
            <consortium name="The Broad Institute Genomics Platform"/>
            <consortium name="The Broad Institute Genome Sequencing Center for Infectious Disease"/>
            <person name="Wu L."/>
            <person name="Ma J."/>
        </authorList>
    </citation>
    <scope>NUCLEOTIDE SEQUENCE [LARGE SCALE GENOMIC DNA]</scope>
    <source>
        <strain evidence="2">JCM 18081</strain>
    </source>
</reference>
<evidence type="ECO:0008006" key="3">
    <source>
        <dbReference type="Google" id="ProtNLM"/>
    </source>
</evidence>
<gene>
    <name evidence="1" type="ORF">GCM10023220_64700</name>
</gene>
<comment type="caution">
    <text evidence="1">The sequence shown here is derived from an EMBL/GenBank/DDBJ whole genome shotgun (WGS) entry which is preliminary data.</text>
</comment>
<accession>A0ABP9CZL7</accession>
<sequence>MRRRPEDDFESSRREWVPLTRVPDLVTRGEVRGADAVAALMLLHHLRVTRWTGCGRCGAR</sequence>
<protein>
    <recommendedName>
        <fullName evidence="3">Transposase</fullName>
    </recommendedName>
</protein>
<dbReference type="InterPro" id="IPR015797">
    <property type="entry name" value="NUDIX_hydrolase-like_dom_sf"/>
</dbReference>
<dbReference type="Proteomes" id="UP001501265">
    <property type="component" value="Unassembled WGS sequence"/>
</dbReference>
<dbReference type="EMBL" id="BAABIG010000084">
    <property type="protein sequence ID" value="GAA4822444.1"/>
    <property type="molecule type" value="Genomic_DNA"/>
</dbReference>
<organism evidence="1 2">
    <name type="scientific">Streptomyces ziwulingensis</name>
    <dbReference type="NCBI Taxonomy" id="1045501"/>
    <lineage>
        <taxon>Bacteria</taxon>
        <taxon>Bacillati</taxon>
        <taxon>Actinomycetota</taxon>
        <taxon>Actinomycetes</taxon>
        <taxon>Kitasatosporales</taxon>
        <taxon>Streptomycetaceae</taxon>
        <taxon>Streptomyces</taxon>
    </lineage>
</organism>
<proteinExistence type="predicted"/>
<keyword evidence="2" id="KW-1185">Reference proteome</keyword>
<evidence type="ECO:0000313" key="1">
    <source>
        <dbReference type="EMBL" id="GAA4822444.1"/>
    </source>
</evidence>
<name>A0ABP9CZL7_9ACTN</name>